<dbReference type="Proteomes" id="UP001155840">
    <property type="component" value="Unassembled WGS sequence"/>
</dbReference>
<feature type="compositionally biased region" description="Basic and acidic residues" evidence="1">
    <location>
        <begin position="44"/>
        <end position="63"/>
    </location>
</feature>
<feature type="region of interest" description="Disordered" evidence="1">
    <location>
        <begin position="28"/>
        <end position="122"/>
    </location>
</feature>
<dbReference type="AlphaFoldDB" id="A0AA43ZF78"/>
<protein>
    <submittedName>
        <fullName evidence="2">Uncharacterized protein</fullName>
    </submittedName>
</protein>
<proteinExistence type="predicted"/>
<evidence type="ECO:0000313" key="4">
    <source>
        <dbReference type="Proteomes" id="UP001155840"/>
    </source>
</evidence>
<gene>
    <name evidence="2" type="ORF">G8E10_09255</name>
    <name evidence="3" type="ORF">G8E10_09590</name>
</gene>
<reference evidence="2" key="1">
    <citation type="submission" date="2020-03" db="EMBL/GenBank/DDBJ databases">
        <title>Ferranicluibacter endophyticum gen. nov., sp. nov., a new genus isolated from Rubus ulmifolius Schott. stem.</title>
        <authorList>
            <person name="Roca-Couso R."/>
            <person name="Flores-Felix J.D."/>
            <person name="Igual J.M."/>
            <person name="Rivas R."/>
        </authorList>
    </citation>
    <scope>NUCLEOTIDE SEQUENCE</scope>
    <source>
        <strain evidence="2">CRRU44</strain>
    </source>
</reference>
<name>A0AA43ZF78_9HYPH</name>
<dbReference type="EMBL" id="JAANCM010000004">
    <property type="protein sequence ID" value="NHT75990.1"/>
    <property type="molecule type" value="Genomic_DNA"/>
</dbReference>
<evidence type="ECO:0000256" key="1">
    <source>
        <dbReference type="SAM" id="MobiDB-lite"/>
    </source>
</evidence>
<feature type="compositionally biased region" description="Basic and acidic residues" evidence="1">
    <location>
        <begin position="70"/>
        <end position="102"/>
    </location>
</feature>
<accession>A0AA43ZF78</accession>
<evidence type="ECO:0000313" key="3">
    <source>
        <dbReference type="EMBL" id="NHT75990.1"/>
    </source>
</evidence>
<evidence type="ECO:0000313" key="2">
    <source>
        <dbReference type="EMBL" id="NHT75930.1"/>
    </source>
</evidence>
<dbReference type="RefSeq" id="WP_167128306.1">
    <property type="nucleotide sequence ID" value="NZ_JAANCM010000004.1"/>
</dbReference>
<sequence length="193" mass="20709">MPDKMTLHYKTGATAEMDSVDARRALVEHPSEWSASPFPPEYVEAAKAKTDAAGDQNDARRSTELAAARRAADEKAAKDLAEREIEAARIAEEQEEKRKADEAALADGLSTGPVNTPITNDGLKVGHIPSEVPALEAPSAPFLARDKGHGWWGIFDAKGLQIGGAIREPEAASFNELSDEDKAEYVKAETAKA</sequence>
<dbReference type="EMBL" id="JAANCM010000004">
    <property type="protein sequence ID" value="NHT75930.1"/>
    <property type="molecule type" value="Genomic_DNA"/>
</dbReference>
<keyword evidence="4" id="KW-1185">Reference proteome</keyword>
<comment type="caution">
    <text evidence="2">The sequence shown here is derived from an EMBL/GenBank/DDBJ whole genome shotgun (WGS) entry which is preliminary data.</text>
</comment>
<organism evidence="2 4">
    <name type="scientific">Ferranicluibacter rubi</name>
    <dbReference type="NCBI Taxonomy" id="2715133"/>
    <lineage>
        <taxon>Bacteria</taxon>
        <taxon>Pseudomonadati</taxon>
        <taxon>Pseudomonadota</taxon>
        <taxon>Alphaproteobacteria</taxon>
        <taxon>Hyphomicrobiales</taxon>
        <taxon>Rhizobiaceae</taxon>
        <taxon>Ferranicluibacter</taxon>
    </lineage>
</organism>